<dbReference type="OrthoDB" id="2428276at2759"/>
<sequence>MAILPDVIQVINYSHSLVVAVLNDDVKTNVLAGKMAGRFTPPNLFNNNDGIVVATPALFI</sequence>
<dbReference type="EMBL" id="CAMKVN010011750">
    <property type="protein sequence ID" value="CAI2194991.1"/>
    <property type="molecule type" value="Genomic_DNA"/>
</dbReference>
<keyword evidence="2" id="KW-1185">Reference proteome</keyword>
<name>A0A9W4T6K9_9GLOM</name>
<dbReference type="Proteomes" id="UP001153678">
    <property type="component" value="Unassembled WGS sequence"/>
</dbReference>
<gene>
    <name evidence="1" type="ORF">FWILDA_LOCUS16853</name>
</gene>
<comment type="caution">
    <text evidence="1">The sequence shown here is derived from an EMBL/GenBank/DDBJ whole genome shotgun (WGS) entry which is preliminary data.</text>
</comment>
<evidence type="ECO:0000313" key="1">
    <source>
        <dbReference type="EMBL" id="CAI2194991.1"/>
    </source>
</evidence>
<protein>
    <submittedName>
        <fullName evidence="1">18817_t:CDS:1</fullName>
    </submittedName>
</protein>
<accession>A0A9W4T6K9</accession>
<proteinExistence type="predicted"/>
<dbReference type="AlphaFoldDB" id="A0A9W4T6K9"/>
<evidence type="ECO:0000313" key="2">
    <source>
        <dbReference type="Proteomes" id="UP001153678"/>
    </source>
</evidence>
<organism evidence="1 2">
    <name type="scientific">Funneliformis geosporum</name>
    <dbReference type="NCBI Taxonomy" id="1117311"/>
    <lineage>
        <taxon>Eukaryota</taxon>
        <taxon>Fungi</taxon>
        <taxon>Fungi incertae sedis</taxon>
        <taxon>Mucoromycota</taxon>
        <taxon>Glomeromycotina</taxon>
        <taxon>Glomeromycetes</taxon>
        <taxon>Glomerales</taxon>
        <taxon>Glomeraceae</taxon>
        <taxon>Funneliformis</taxon>
    </lineage>
</organism>
<reference evidence="1" key="1">
    <citation type="submission" date="2022-08" db="EMBL/GenBank/DDBJ databases">
        <authorList>
            <person name="Kallberg Y."/>
            <person name="Tangrot J."/>
            <person name="Rosling A."/>
        </authorList>
    </citation>
    <scope>NUCLEOTIDE SEQUENCE</scope>
    <source>
        <strain evidence="1">Wild A</strain>
    </source>
</reference>
<feature type="non-terminal residue" evidence="1">
    <location>
        <position position="1"/>
    </location>
</feature>